<gene>
    <name evidence="10" type="ORF">BATDEDRAFT_86819</name>
</gene>
<dbReference type="InterPro" id="IPR007213">
    <property type="entry name" value="Ppm1/Ppm2/Tcmp"/>
</dbReference>
<dbReference type="InParanoid" id="F4NYT9"/>
<dbReference type="STRING" id="684364.F4NYT9"/>
<keyword evidence="7 8" id="KW-0949">S-adenosyl-L-methionine</keyword>
<feature type="binding site" evidence="9">
    <location>
        <begin position="171"/>
        <end position="172"/>
    </location>
    <ligand>
        <name>S-adenosyl-L-methionine</name>
        <dbReference type="ChEBI" id="CHEBI:59789"/>
    </ligand>
</feature>
<dbReference type="PANTHER" id="PTHR13600:SF21">
    <property type="entry name" value="LEUCINE CARBOXYL METHYLTRANSFERASE 1"/>
    <property type="match status" value="1"/>
</dbReference>
<dbReference type="Pfam" id="PF04072">
    <property type="entry name" value="LCM"/>
    <property type="match status" value="1"/>
</dbReference>
<evidence type="ECO:0000256" key="1">
    <source>
        <dbReference type="ARBA" id="ARBA00000724"/>
    </source>
</evidence>
<evidence type="ECO:0000256" key="2">
    <source>
        <dbReference type="ARBA" id="ARBA00010703"/>
    </source>
</evidence>
<evidence type="ECO:0000256" key="7">
    <source>
        <dbReference type="ARBA" id="ARBA00022691"/>
    </source>
</evidence>
<accession>F4NYT9</accession>
<dbReference type="OrthoDB" id="203237at2759"/>
<dbReference type="InterPro" id="IPR029063">
    <property type="entry name" value="SAM-dependent_MTases_sf"/>
</dbReference>
<feature type="binding site" evidence="9">
    <location>
        <position position="100"/>
    </location>
    <ligand>
        <name>S-adenosyl-L-methionine</name>
        <dbReference type="ChEBI" id="CHEBI:59789"/>
    </ligand>
</feature>
<dbReference type="Proteomes" id="UP000007241">
    <property type="component" value="Unassembled WGS sequence"/>
</dbReference>
<dbReference type="EMBL" id="GL882881">
    <property type="protein sequence ID" value="EGF82087.1"/>
    <property type="molecule type" value="Genomic_DNA"/>
</dbReference>
<comment type="function">
    <text evidence="8">Methylates the carboxyl group of the C-terminal leucine residue of protein phosphatase 2A catalytic subunits to form alpha-leucine ester residues.</text>
</comment>
<dbReference type="GO" id="GO:0032259">
    <property type="term" value="P:methylation"/>
    <property type="evidence" value="ECO:0007669"/>
    <property type="project" value="UniProtKB-KW"/>
</dbReference>
<feature type="binding site" evidence="9">
    <location>
        <position position="198"/>
    </location>
    <ligand>
        <name>S-adenosyl-L-methionine</name>
        <dbReference type="ChEBI" id="CHEBI:59789"/>
    </ligand>
</feature>
<dbReference type="FunCoup" id="F4NYT9">
    <property type="interactions" value="334"/>
</dbReference>
<proteinExistence type="inferred from homology"/>
<evidence type="ECO:0000256" key="3">
    <source>
        <dbReference type="ARBA" id="ARBA00012834"/>
    </source>
</evidence>
<evidence type="ECO:0000256" key="9">
    <source>
        <dbReference type="PIRSR" id="PIRSR016305-1"/>
    </source>
</evidence>
<dbReference type="RefSeq" id="XP_006677631.1">
    <property type="nucleotide sequence ID" value="XM_006677568.1"/>
</dbReference>
<evidence type="ECO:0000256" key="5">
    <source>
        <dbReference type="ARBA" id="ARBA00022603"/>
    </source>
</evidence>
<evidence type="ECO:0000256" key="8">
    <source>
        <dbReference type="PIRNR" id="PIRNR016305"/>
    </source>
</evidence>
<dbReference type="GO" id="GO:0009966">
    <property type="term" value="P:regulation of signal transduction"/>
    <property type="evidence" value="ECO:0007669"/>
    <property type="project" value="UniProtKB-ARBA"/>
</dbReference>
<reference evidence="10 11" key="1">
    <citation type="submission" date="2009-12" db="EMBL/GenBank/DDBJ databases">
        <title>The draft genome of Batrachochytrium dendrobatidis.</title>
        <authorList>
            <consortium name="US DOE Joint Genome Institute (JGI-PGF)"/>
            <person name="Kuo A."/>
            <person name="Salamov A."/>
            <person name="Schmutz J."/>
            <person name="Lucas S."/>
            <person name="Pitluck S."/>
            <person name="Rosenblum E."/>
            <person name="Stajich J."/>
            <person name="Eisen M."/>
            <person name="Grigoriev I.V."/>
        </authorList>
    </citation>
    <scope>NUCLEOTIDE SEQUENCE [LARGE SCALE GENOMIC DNA]</scope>
    <source>
        <strain evidence="11">JAM81 / FGSC 10211</strain>
    </source>
</reference>
<dbReference type="PIRSF" id="PIRSF016305">
    <property type="entry name" value="LCM_mtfrase"/>
    <property type="match status" value="1"/>
</dbReference>
<dbReference type="SUPFAM" id="SSF53335">
    <property type="entry name" value="S-adenosyl-L-methionine-dependent methyltransferases"/>
    <property type="match status" value="1"/>
</dbReference>
<keyword evidence="5 8" id="KW-0489">Methyltransferase</keyword>
<evidence type="ECO:0000313" key="10">
    <source>
        <dbReference type="EMBL" id="EGF82087.1"/>
    </source>
</evidence>
<dbReference type="Gene3D" id="3.40.50.150">
    <property type="entry name" value="Vaccinia Virus protein VP39"/>
    <property type="match status" value="1"/>
</dbReference>
<name>F4NYT9_BATDJ</name>
<dbReference type="GO" id="GO:0018423">
    <property type="term" value="F:protein C-terminal leucine carboxyl O-methyltransferase activity"/>
    <property type="evidence" value="ECO:0000318"/>
    <property type="project" value="GO_Central"/>
</dbReference>
<dbReference type="PANTHER" id="PTHR13600">
    <property type="entry name" value="LEUCINE CARBOXYL METHYLTRANSFERASE"/>
    <property type="match status" value="1"/>
</dbReference>
<feature type="binding site" evidence="9">
    <location>
        <position position="58"/>
    </location>
    <ligand>
        <name>S-adenosyl-L-methionine</name>
        <dbReference type="ChEBI" id="CHEBI:59789"/>
    </ligand>
</feature>
<dbReference type="HOGENOM" id="CLU_031312_1_0_1"/>
<dbReference type="GeneID" id="18242587"/>
<sequence>MEKHVLDRDDAVRGTNEDALTSKHSAVTAGYLQDPYIKAFLKRGSKRAPIINRGTYARTAGLDILIKQFLTATIPLQDATGSEIPGSGTRPMDKQIISLGAGSDTRFFNFKADGINPRRYIEIDYPQITAKKAHAIVRDKNTRLVIGEDSYKVLGGGVELVADSYWLIPGDLRDFTCILPKLVSMGLDTTLPTLILSECVLIYLDPIVSHSILTTMASSFTTAVVATYEQILPNDAFGITMLNNLKTRNITLPGIHDCQTLEHQISRYIECGWTTSRAINLNTVWDKCISDSEKLRVSKLEIFDEIEEWQLLSMHYCISWAVKLGHANDDMAQTYVDKLWFKYEH</sequence>
<dbReference type="OMA" id="IIYEPIR"/>
<keyword evidence="6 8" id="KW-0808">Transferase</keyword>
<comment type="catalytic activity">
    <reaction evidence="1 8">
        <text>[phosphatase 2A protein]-C-terminal L-leucine + S-adenosyl-L-methionine = [phosphatase 2A protein]-C-terminal L-leucine methyl ester + S-adenosyl-L-homocysteine</text>
        <dbReference type="Rhea" id="RHEA:48544"/>
        <dbReference type="Rhea" id="RHEA-COMP:12134"/>
        <dbReference type="Rhea" id="RHEA-COMP:12135"/>
        <dbReference type="ChEBI" id="CHEBI:57856"/>
        <dbReference type="ChEBI" id="CHEBI:59789"/>
        <dbReference type="ChEBI" id="CHEBI:90516"/>
        <dbReference type="ChEBI" id="CHEBI:90517"/>
        <dbReference type="EC" id="2.1.1.233"/>
    </reaction>
</comment>
<evidence type="ECO:0000313" key="11">
    <source>
        <dbReference type="Proteomes" id="UP000007241"/>
    </source>
</evidence>
<organism evidence="10 11">
    <name type="scientific">Batrachochytrium dendrobatidis (strain JAM81 / FGSC 10211)</name>
    <name type="common">Frog chytrid fungus</name>
    <dbReference type="NCBI Taxonomy" id="684364"/>
    <lineage>
        <taxon>Eukaryota</taxon>
        <taxon>Fungi</taxon>
        <taxon>Fungi incertae sedis</taxon>
        <taxon>Chytridiomycota</taxon>
        <taxon>Chytridiomycota incertae sedis</taxon>
        <taxon>Chytridiomycetes</taxon>
        <taxon>Rhizophydiales</taxon>
        <taxon>Rhizophydiales incertae sedis</taxon>
        <taxon>Batrachochytrium</taxon>
    </lineage>
</organism>
<dbReference type="EC" id="2.1.1.233" evidence="3 8"/>
<keyword evidence="11" id="KW-1185">Reference proteome</keyword>
<dbReference type="FunFam" id="3.40.50.150:FF:000092">
    <property type="entry name" value="Leucine carboxyl methyltransferase 1"/>
    <property type="match status" value="1"/>
</dbReference>
<evidence type="ECO:0000256" key="4">
    <source>
        <dbReference type="ARBA" id="ARBA00017497"/>
    </source>
</evidence>
<dbReference type="AlphaFoldDB" id="F4NYT9"/>
<evidence type="ECO:0000256" key="6">
    <source>
        <dbReference type="ARBA" id="ARBA00022679"/>
    </source>
</evidence>
<comment type="similarity">
    <text evidence="2 8">Belongs to the methyltransferase superfamily. LCMT family.</text>
</comment>
<dbReference type="InterPro" id="IPR016651">
    <property type="entry name" value="LCMT1"/>
</dbReference>
<protein>
    <recommendedName>
        <fullName evidence="4 8">Leucine carboxyl methyltransferase 1</fullName>
        <ecNumber evidence="3 8">2.1.1.233</ecNumber>
    </recommendedName>
</protein>